<dbReference type="SUPFAM" id="SSF56815">
    <property type="entry name" value="Sec1/munc18-like (SM) proteins"/>
    <property type="match status" value="1"/>
</dbReference>
<reference evidence="4" key="2">
    <citation type="submission" date="2025-08" db="UniProtKB">
        <authorList>
            <consortium name="Ensembl"/>
        </authorList>
    </citation>
    <scope>IDENTIFICATION</scope>
</reference>
<keyword evidence="2" id="KW-0813">Transport</keyword>
<sequence>MCFFLYVFKLMCVWFFFLTELKLSVFDDCRKEEEWKIIILDDFTTKLLSSCGKMTDLLAEGITAVENVYKNREPVPHMKAIYFITPTKKSIDGLINDFVSKSSSKYKAAYVYFTDFCPDSLFNKMKSSCSRAIRRCKEINISFFPYESQVFTLDVPDAFFCCYSPTVEKANGKDAIMEAMAEQIVTLCATLEENPGVRYKRICMHPVPQVLHECFTSNLATELLLLNLSLGECLLFLGSLHGFGKQQEPEERGNS</sequence>
<evidence type="ECO:0008006" key="6">
    <source>
        <dbReference type="Google" id="ProtNLM"/>
    </source>
</evidence>
<dbReference type="STRING" id="38772.ENSGAGP00000011503"/>
<dbReference type="AlphaFoldDB" id="A0A452H9L0"/>
<dbReference type="Proteomes" id="UP000291020">
    <property type="component" value="Unassembled WGS sequence"/>
</dbReference>
<proteinExistence type="inferred from homology"/>
<evidence type="ECO:0000313" key="5">
    <source>
        <dbReference type="Proteomes" id="UP000291020"/>
    </source>
</evidence>
<dbReference type="Gene3D" id="3.40.50.2060">
    <property type="match status" value="1"/>
</dbReference>
<dbReference type="Ensembl" id="ENSGAGT00000013172.1">
    <property type="protein sequence ID" value="ENSGAGP00000011503.1"/>
    <property type="gene ID" value="ENSGAGG00000008876.1"/>
</dbReference>
<feature type="chain" id="PRO_5019428599" description="Syntaxin binding protein 3" evidence="3">
    <location>
        <begin position="25"/>
        <end position="255"/>
    </location>
</feature>
<reference evidence="4" key="3">
    <citation type="submission" date="2025-09" db="UniProtKB">
        <authorList>
            <consortium name="Ensembl"/>
        </authorList>
    </citation>
    <scope>IDENTIFICATION</scope>
</reference>
<accession>A0A452H9L0</accession>
<dbReference type="InterPro" id="IPR036045">
    <property type="entry name" value="Sec1-like_sf"/>
</dbReference>
<dbReference type="InterPro" id="IPR027482">
    <property type="entry name" value="Sec1-like_dom2"/>
</dbReference>
<keyword evidence="2" id="KW-0653">Protein transport</keyword>
<dbReference type="InterPro" id="IPR043154">
    <property type="entry name" value="Sec-1-like_dom1"/>
</dbReference>
<dbReference type="InterPro" id="IPR001619">
    <property type="entry name" value="Sec1-like"/>
</dbReference>
<dbReference type="PANTHER" id="PTHR11679">
    <property type="entry name" value="VESICLE PROTEIN SORTING-ASSOCIATED"/>
    <property type="match status" value="1"/>
</dbReference>
<evidence type="ECO:0000256" key="2">
    <source>
        <dbReference type="ARBA" id="ARBA00022927"/>
    </source>
</evidence>
<comment type="similarity">
    <text evidence="1">Belongs to the STXBP/unc-18/SEC1 family.</text>
</comment>
<evidence type="ECO:0000256" key="3">
    <source>
        <dbReference type="SAM" id="SignalP"/>
    </source>
</evidence>
<dbReference type="Gene3D" id="3.40.50.1910">
    <property type="match status" value="1"/>
</dbReference>
<name>A0A452H9L0_9SAUR</name>
<dbReference type="Pfam" id="PF00995">
    <property type="entry name" value="Sec1"/>
    <property type="match status" value="1"/>
</dbReference>
<feature type="signal peptide" evidence="3">
    <location>
        <begin position="1"/>
        <end position="24"/>
    </location>
</feature>
<evidence type="ECO:0000256" key="1">
    <source>
        <dbReference type="ARBA" id="ARBA00009884"/>
    </source>
</evidence>
<evidence type="ECO:0000313" key="4">
    <source>
        <dbReference type="Ensembl" id="ENSGAGP00000011503.1"/>
    </source>
</evidence>
<dbReference type="GO" id="GO:0015031">
    <property type="term" value="P:protein transport"/>
    <property type="evidence" value="ECO:0007669"/>
    <property type="project" value="UniProtKB-KW"/>
</dbReference>
<dbReference type="GO" id="GO:0016192">
    <property type="term" value="P:vesicle-mediated transport"/>
    <property type="evidence" value="ECO:0007669"/>
    <property type="project" value="InterPro"/>
</dbReference>
<keyword evidence="3" id="KW-0732">Signal</keyword>
<reference evidence="5" key="1">
    <citation type="journal article" date="2017" name="PLoS ONE">
        <title>The Agassiz's desert tortoise genome provides a resource for the conservation of a threatened species.</title>
        <authorList>
            <person name="Tollis M."/>
            <person name="DeNardo D.F."/>
            <person name="Cornelius J.A."/>
            <person name="Dolby G.A."/>
            <person name="Edwards T."/>
            <person name="Henen B.T."/>
            <person name="Karl A.E."/>
            <person name="Murphy R.W."/>
            <person name="Kusumi K."/>
        </authorList>
    </citation>
    <scope>NUCLEOTIDE SEQUENCE [LARGE SCALE GENOMIC DNA]</scope>
</reference>
<organism evidence="4 5">
    <name type="scientific">Gopherus agassizii</name>
    <name type="common">Agassiz's desert tortoise</name>
    <dbReference type="NCBI Taxonomy" id="38772"/>
    <lineage>
        <taxon>Eukaryota</taxon>
        <taxon>Metazoa</taxon>
        <taxon>Chordata</taxon>
        <taxon>Craniata</taxon>
        <taxon>Vertebrata</taxon>
        <taxon>Euteleostomi</taxon>
        <taxon>Archelosauria</taxon>
        <taxon>Testudinata</taxon>
        <taxon>Testudines</taxon>
        <taxon>Cryptodira</taxon>
        <taxon>Durocryptodira</taxon>
        <taxon>Testudinoidea</taxon>
        <taxon>Testudinidae</taxon>
        <taxon>Gopherus</taxon>
    </lineage>
</organism>
<protein>
    <recommendedName>
        <fullName evidence="6">Syntaxin binding protein 3</fullName>
    </recommendedName>
</protein>
<keyword evidence="5" id="KW-1185">Reference proteome</keyword>